<keyword evidence="2" id="KW-1185">Reference proteome</keyword>
<dbReference type="Gene3D" id="3.90.550.10">
    <property type="entry name" value="Spore Coat Polysaccharide Biosynthesis Protein SpsA, Chain A"/>
    <property type="match status" value="1"/>
</dbReference>
<protein>
    <submittedName>
        <fullName evidence="1">Uncharacterized protein</fullName>
    </submittedName>
</protein>
<reference evidence="1 2" key="1">
    <citation type="submission" date="2020-06" db="EMBL/GenBank/DDBJ databases">
        <authorList>
            <person name="Li R."/>
            <person name="Bekaert M."/>
        </authorList>
    </citation>
    <scope>NUCLEOTIDE SEQUENCE [LARGE SCALE GENOMIC DNA]</scope>
    <source>
        <strain evidence="2">wild</strain>
    </source>
</reference>
<dbReference type="EMBL" id="CACVKT020007119">
    <property type="protein sequence ID" value="CAC5405259.1"/>
    <property type="molecule type" value="Genomic_DNA"/>
</dbReference>
<accession>A0A6J8DBF2</accession>
<gene>
    <name evidence="1" type="ORF">MCOR_38970</name>
</gene>
<name>A0A6J8DBF2_MYTCO</name>
<evidence type="ECO:0000313" key="1">
    <source>
        <dbReference type="EMBL" id="CAC5405259.1"/>
    </source>
</evidence>
<dbReference type="PANTHER" id="PTHR33604">
    <property type="entry name" value="OSJNBA0004B13.7 PROTEIN"/>
    <property type="match status" value="1"/>
</dbReference>
<dbReference type="CDD" id="cd00761">
    <property type="entry name" value="Glyco_tranf_GTA_type"/>
    <property type="match status" value="1"/>
</dbReference>
<organism evidence="1 2">
    <name type="scientific">Mytilus coruscus</name>
    <name type="common">Sea mussel</name>
    <dbReference type="NCBI Taxonomy" id="42192"/>
    <lineage>
        <taxon>Eukaryota</taxon>
        <taxon>Metazoa</taxon>
        <taxon>Spiralia</taxon>
        <taxon>Lophotrochozoa</taxon>
        <taxon>Mollusca</taxon>
        <taxon>Bivalvia</taxon>
        <taxon>Autobranchia</taxon>
        <taxon>Pteriomorphia</taxon>
        <taxon>Mytilida</taxon>
        <taxon>Mytiloidea</taxon>
        <taxon>Mytilidae</taxon>
        <taxon>Mytilinae</taxon>
        <taxon>Mytilus</taxon>
    </lineage>
</organism>
<dbReference type="PANTHER" id="PTHR33604:SF3">
    <property type="entry name" value="OSJNBA0004B13.7 PROTEIN"/>
    <property type="match status" value="1"/>
</dbReference>
<dbReference type="InterPro" id="IPR029044">
    <property type="entry name" value="Nucleotide-diphossugar_trans"/>
</dbReference>
<dbReference type="Proteomes" id="UP000507470">
    <property type="component" value="Unassembled WGS sequence"/>
</dbReference>
<dbReference type="SUPFAM" id="SSF53448">
    <property type="entry name" value="Nucleotide-diphospho-sugar transferases"/>
    <property type="match status" value="1"/>
</dbReference>
<evidence type="ECO:0000313" key="2">
    <source>
        <dbReference type="Proteomes" id="UP000507470"/>
    </source>
</evidence>
<dbReference type="OrthoDB" id="2020070at2759"/>
<proteinExistence type="predicted"/>
<sequence>MGRMKANENGVKIILWVVAMFLLLQFLDYDWNILNLHLFGGSRPSNDIHKNIPYDSREFRTRKIEAPLNYEPNEHISIIPFGTPPPVHIPDVDARIIVITFNRSHSLRRLLETLNKVDYLDDKVVIEIWIDRNKNNEFDEQTYVTAKNFNFDKGQKTINIQKKHAGIYGQWIWTWQPTSDTKEICVILEDDLSVSTFFYRYLKKVHAQYDHRPEVNGFALQAASLKHGGGKGPLHAPDENIVFLYPVLGSWGFSPSRDNWIGFQNWFREAHKNKTFLPLVPGILPTLWYKKELKAGTHENIWTMWQIYYAYSKNERTLYPNFPNKTGMTVNWRENGLHFSKAVKVAGPLVKSWDERLENLPEEPVHLDVNGTVVKY</sequence>
<dbReference type="AlphaFoldDB" id="A0A6J8DBF2"/>